<dbReference type="Proteomes" id="UP001305421">
    <property type="component" value="Chromosome"/>
</dbReference>
<dbReference type="EMBL" id="CP115543">
    <property type="protein sequence ID" value="WNH48965.1"/>
    <property type="molecule type" value="Genomic_DNA"/>
</dbReference>
<proteinExistence type="predicted"/>
<name>A0ABY9YET4_9GAMM</name>
<reference evidence="3 4" key="1">
    <citation type="submission" date="2022-12" db="EMBL/GenBank/DDBJ databases">
        <title>Two new species, Stenotrophomonas aracearum and Stenotrophomonas oahuensis, isolated from Anthurium (Araceae family) in Hawaii.</title>
        <authorList>
            <person name="Chunag S.C."/>
            <person name="Dobhal S."/>
            <person name="Alvarez A."/>
            <person name="Arif M."/>
        </authorList>
    </citation>
    <scope>NUCLEOTIDE SEQUENCE [LARGE SCALE GENOMIC DNA]</scope>
    <source>
        <strain evidence="3 4">A5588</strain>
    </source>
</reference>
<feature type="compositionally biased region" description="Basic and acidic residues" evidence="1">
    <location>
        <begin position="13"/>
        <end position="24"/>
    </location>
</feature>
<evidence type="ECO:0000313" key="4">
    <source>
        <dbReference type="Proteomes" id="UP001305421"/>
    </source>
</evidence>
<gene>
    <name evidence="3" type="ORF">PDM28_01115</name>
</gene>
<evidence type="ECO:0000313" key="3">
    <source>
        <dbReference type="EMBL" id="WNH48965.1"/>
    </source>
</evidence>
<sequence length="117" mass="13286">MQRHWEEAPSFDRTPRPPRPETEHSCNGTAKSCSPPPEFEDEVTIPFLKLRGRWLRDMGFNAGAKLKIDAQDGIITLTVLDHPKLPRPGVPRTLERQIHHTMVEADRLPICPNGSLM</sequence>
<feature type="region of interest" description="Disordered" evidence="1">
    <location>
        <begin position="1"/>
        <end position="39"/>
    </location>
</feature>
<feature type="domain" description="Toxin SymE-like" evidence="2">
    <location>
        <begin position="45"/>
        <end position="79"/>
    </location>
</feature>
<protein>
    <submittedName>
        <fullName evidence="3">SymE family type I addiction module toxin</fullName>
    </submittedName>
</protein>
<evidence type="ECO:0000256" key="1">
    <source>
        <dbReference type="SAM" id="MobiDB-lite"/>
    </source>
</evidence>
<organism evidence="3 4">
    <name type="scientific">Stenotrophomonas aracearum</name>
    <dbReference type="NCBI Taxonomy" id="3003272"/>
    <lineage>
        <taxon>Bacteria</taxon>
        <taxon>Pseudomonadati</taxon>
        <taxon>Pseudomonadota</taxon>
        <taxon>Gammaproteobacteria</taxon>
        <taxon>Lysobacterales</taxon>
        <taxon>Lysobacteraceae</taxon>
        <taxon>Stenotrophomonas</taxon>
    </lineage>
</organism>
<dbReference type="InterPro" id="IPR014944">
    <property type="entry name" value="Toxin_SymE-like"/>
</dbReference>
<accession>A0ABY9YET4</accession>
<evidence type="ECO:0000259" key="2">
    <source>
        <dbReference type="Pfam" id="PF08845"/>
    </source>
</evidence>
<dbReference type="Pfam" id="PF08845">
    <property type="entry name" value="SymE_toxin"/>
    <property type="match status" value="1"/>
</dbReference>
<keyword evidence="4" id="KW-1185">Reference proteome</keyword>
<dbReference type="RefSeq" id="WP_311183468.1">
    <property type="nucleotide sequence ID" value="NZ_CP115543.1"/>
</dbReference>